<evidence type="ECO:0000256" key="4">
    <source>
        <dbReference type="ARBA" id="ARBA00022692"/>
    </source>
</evidence>
<dbReference type="GO" id="GO:0044718">
    <property type="term" value="P:siderophore transmembrane transport"/>
    <property type="evidence" value="ECO:0007669"/>
    <property type="project" value="TreeGrafter"/>
</dbReference>
<keyword evidence="6" id="KW-0472">Membrane</keyword>
<evidence type="ECO:0000313" key="10">
    <source>
        <dbReference type="EMBL" id="PHO19175.1"/>
    </source>
</evidence>
<dbReference type="SUPFAM" id="SSF56935">
    <property type="entry name" value="Porins"/>
    <property type="match status" value="1"/>
</dbReference>
<gene>
    <name evidence="9" type="ORF">AMOL_1797</name>
    <name evidence="10" type="ORF">CPU12_02720</name>
</gene>
<dbReference type="EMBL" id="NXFY01000002">
    <property type="protein sequence ID" value="PHO19175.1"/>
    <property type="molecule type" value="Genomic_DNA"/>
</dbReference>
<dbReference type="RefSeq" id="WP_099341535.1">
    <property type="nucleotide sequence ID" value="NZ_CP032098.1"/>
</dbReference>
<evidence type="ECO:0000256" key="1">
    <source>
        <dbReference type="ARBA" id="ARBA00004571"/>
    </source>
</evidence>
<evidence type="ECO:0000313" key="9">
    <source>
        <dbReference type="EMBL" id="AXX92761.1"/>
    </source>
</evidence>
<keyword evidence="10" id="KW-0675">Receptor</keyword>
<dbReference type="InterPro" id="IPR012910">
    <property type="entry name" value="Plug_dom"/>
</dbReference>
<sequence length="645" mass="75606">MKKIFFIYFLLSNIIFAQSLDDLLDKYEDVSNKSLQTVDEKLGHVFIYSQKDIRLMQYKKLGDILKELPIMNYNQNRFGYSSLSLAGSKTTVSGFFRFFINDHEISSPYNQSPFLGWGDIPLDFVDHIEVYYGDSSLALGNDTGIYFIRIYTKKAYNENGNELNLEFEKAGTKAQSFMHSQILENGWSYLAYFKNYDKNETQNYKKQDLKNNENRKYAYFQLNKNKTNIDIGYVKGQKDNFMGLSSDVVPDSGKLKTEDFYINLTRKFLYDNSVKAKFAYSINYRDTKEKNKATSPMVGLSLLPVLEFGPTLPFSVPQKLDEKLKFIKIDVSLTKDFKYKNNDFIAGISFSKKNYDIKHRKTVNFFNQVKEYDDAYNGFNEEKTYSLFLENEYKLFDDLTFILNGKINKYERDTLIKDSTDKVYRVGFIYTPFENLGFKTFYTKTILPPTFYGVDFADKTTKTDLNSQKYNIYTAEGVFTTENSKFRVIFNDVRITDFLYFTPVGFRNIEDEVHSKGLTFIYDYQFDENNKIVLNYYTTRLNQKLNNSSKGGYIKFFGEYGKISYFSSIIYRNSYRYLDTYVPSAYDLNMGITYNYTDDFSISLQGSNILDKSTQSLYKDGLINGSNFSYEDRQKNFMLSMKWVF</sequence>
<dbReference type="Proteomes" id="UP000221222">
    <property type="component" value="Unassembled WGS sequence"/>
</dbReference>
<evidence type="ECO:0000256" key="6">
    <source>
        <dbReference type="ARBA" id="ARBA00023136"/>
    </source>
</evidence>
<keyword evidence="5" id="KW-0732">Signal</keyword>
<dbReference type="Pfam" id="PF07715">
    <property type="entry name" value="Plug"/>
    <property type="match status" value="1"/>
</dbReference>
<evidence type="ECO:0000256" key="3">
    <source>
        <dbReference type="ARBA" id="ARBA00022452"/>
    </source>
</evidence>
<organism evidence="10 11">
    <name type="scientific">Malaciobacter molluscorum LMG 25693</name>
    <dbReference type="NCBI Taxonomy" id="870501"/>
    <lineage>
        <taxon>Bacteria</taxon>
        <taxon>Pseudomonadati</taxon>
        <taxon>Campylobacterota</taxon>
        <taxon>Epsilonproteobacteria</taxon>
        <taxon>Campylobacterales</taxon>
        <taxon>Arcobacteraceae</taxon>
        <taxon>Malaciobacter</taxon>
    </lineage>
</organism>
<dbReference type="EMBL" id="CP032098">
    <property type="protein sequence ID" value="AXX92761.1"/>
    <property type="molecule type" value="Genomic_DNA"/>
</dbReference>
<reference evidence="9 12" key="2">
    <citation type="submission" date="2018-08" db="EMBL/GenBank/DDBJ databases">
        <title>Complete genome of the Arcobacter molluscorum type strain LMG 25693.</title>
        <authorList>
            <person name="Miller W.G."/>
            <person name="Yee E."/>
            <person name="Bono J.L."/>
        </authorList>
    </citation>
    <scope>NUCLEOTIDE SEQUENCE [LARGE SCALE GENOMIC DNA]</scope>
    <source>
        <strain evidence="9 12">CECT 7696</strain>
    </source>
</reference>
<comment type="subcellular location">
    <subcellularLocation>
        <location evidence="1">Cell outer membrane</location>
        <topology evidence="1">Multi-pass membrane protein</topology>
    </subcellularLocation>
</comment>
<evidence type="ECO:0000256" key="5">
    <source>
        <dbReference type="ARBA" id="ARBA00022729"/>
    </source>
</evidence>
<dbReference type="InterPro" id="IPR039426">
    <property type="entry name" value="TonB-dep_rcpt-like"/>
</dbReference>
<dbReference type="InterPro" id="IPR037066">
    <property type="entry name" value="Plug_dom_sf"/>
</dbReference>
<dbReference type="PANTHER" id="PTHR30069">
    <property type="entry name" value="TONB-DEPENDENT OUTER MEMBRANE RECEPTOR"/>
    <property type="match status" value="1"/>
</dbReference>
<keyword evidence="2" id="KW-0813">Transport</keyword>
<reference evidence="10 11" key="1">
    <citation type="submission" date="2017-09" db="EMBL/GenBank/DDBJ databases">
        <title>Arcobacter canalis sp. nov., a new species isolated from a water canal contaminated with urban sewage.</title>
        <authorList>
            <person name="Perez-Cataluna A."/>
            <person name="Salas-Masso N."/>
            <person name="Figueras M.J."/>
        </authorList>
    </citation>
    <scope>NUCLEOTIDE SEQUENCE [LARGE SCALE GENOMIC DNA]</scope>
    <source>
        <strain evidence="10 11">F98-3</strain>
    </source>
</reference>
<feature type="domain" description="TonB-dependent receptor plug" evidence="8">
    <location>
        <begin position="43"/>
        <end position="142"/>
    </location>
</feature>
<name>A0A2G1DKY6_9BACT</name>
<keyword evidence="11" id="KW-1185">Reference proteome</keyword>
<dbReference type="GO" id="GO:0015344">
    <property type="term" value="F:siderophore uptake transmembrane transporter activity"/>
    <property type="evidence" value="ECO:0007669"/>
    <property type="project" value="TreeGrafter"/>
</dbReference>
<evidence type="ECO:0000313" key="12">
    <source>
        <dbReference type="Proteomes" id="UP000262712"/>
    </source>
</evidence>
<keyword evidence="4" id="KW-0812">Transmembrane</keyword>
<evidence type="ECO:0000259" key="8">
    <source>
        <dbReference type="Pfam" id="PF07715"/>
    </source>
</evidence>
<keyword evidence="3" id="KW-1134">Transmembrane beta strand</keyword>
<dbReference type="Proteomes" id="UP000262712">
    <property type="component" value="Chromosome"/>
</dbReference>
<dbReference type="Gene3D" id="2.170.130.10">
    <property type="entry name" value="TonB-dependent receptor, plug domain"/>
    <property type="match status" value="1"/>
</dbReference>
<protein>
    <submittedName>
        <fullName evidence="9">TonB-dependent cobalamin receptor</fullName>
    </submittedName>
    <submittedName>
        <fullName evidence="10">TonB-dependent receptor</fullName>
    </submittedName>
</protein>
<dbReference type="PANTHER" id="PTHR30069:SF29">
    <property type="entry name" value="HEMOGLOBIN AND HEMOGLOBIN-HAPTOGLOBIN-BINDING PROTEIN 1-RELATED"/>
    <property type="match status" value="1"/>
</dbReference>
<keyword evidence="7" id="KW-0998">Cell outer membrane</keyword>
<evidence type="ECO:0000313" key="11">
    <source>
        <dbReference type="Proteomes" id="UP000221222"/>
    </source>
</evidence>
<proteinExistence type="predicted"/>
<evidence type="ECO:0000256" key="7">
    <source>
        <dbReference type="ARBA" id="ARBA00023237"/>
    </source>
</evidence>
<dbReference type="AlphaFoldDB" id="A0A2G1DKY6"/>
<dbReference type="InterPro" id="IPR036942">
    <property type="entry name" value="Beta-barrel_TonB_sf"/>
</dbReference>
<accession>A0A2G1DKY6</accession>
<dbReference type="KEGG" id="amol:AMOL_1797"/>
<dbReference type="Gene3D" id="2.40.170.20">
    <property type="entry name" value="TonB-dependent receptor, beta-barrel domain"/>
    <property type="match status" value="1"/>
</dbReference>
<dbReference type="GO" id="GO:0009279">
    <property type="term" value="C:cell outer membrane"/>
    <property type="evidence" value="ECO:0007669"/>
    <property type="project" value="UniProtKB-SubCell"/>
</dbReference>
<evidence type="ECO:0000256" key="2">
    <source>
        <dbReference type="ARBA" id="ARBA00022448"/>
    </source>
</evidence>